<dbReference type="SUPFAM" id="SSF54637">
    <property type="entry name" value="Thioesterase/thiol ester dehydrase-isomerase"/>
    <property type="match status" value="1"/>
</dbReference>
<dbReference type="InterPro" id="IPR003736">
    <property type="entry name" value="PAAI_dom"/>
</dbReference>
<dbReference type="EC" id="3.1.2.-" evidence="3"/>
<dbReference type="RefSeq" id="WP_379720555.1">
    <property type="nucleotide sequence ID" value="NZ_JBHRYJ010000001.1"/>
</dbReference>
<name>A0ABV7VBC6_9PROT</name>
<reference evidence="4" key="1">
    <citation type="journal article" date="2019" name="Int. J. Syst. Evol. Microbiol.">
        <title>The Global Catalogue of Microorganisms (GCM) 10K type strain sequencing project: providing services to taxonomists for standard genome sequencing and annotation.</title>
        <authorList>
            <consortium name="The Broad Institute Genomics Platform"/>
            <consortium name="The Broad Institute Genome Sequencing Center for Infectious Disease"/>
            <person name="Wu L."/>
            <person name="Ma J."/>
        </authorList>
    </citation>
    <scope>NUCLEOTIDE SEQUENCE [LARGE SCALE GENOMIC DNA]</scope>
    <source>
        <strain evidence="4">KCTC 42182</strain>
    </source>
</reference>
<accession>A0ABV7VBC6</accession>
<keyword evidence="1 3" id="KW-0378">Hydrolase</keyword>
<evidence type="ECO:0000313" key="3">
    <source>
        <dbReference type="EMBL" id="MFC3674142.1"/>
    </source>
</evidence>
<dbReference type="PANTHER" id="PTHR43240">
    <property type="entry name" value="1,4-DIHYDROXY-2-NAPHTHOYL-COA THIOESTERASE 1"/>
    <property type="match status" value="1"/>
</dbReference>
<dbReference type="PANTHER" id="PTHR43240:SF3">
    <property type="entry name" value="THIOESTERASE DOMAIN-CONTAINING PROTEIN"/>
    <property type="match status" value="1"/>
</dbReference>
<organism evidence="3 4">
    <name type="scientific">Ferrovibrio xuzhouensis</name>
    <dbReference type="NCBI Taxonomy" id="1576914"/>
    <lineage>
        <taxon>Bacteria</taxon>
        <taxon>Pseudomonadati</taxon>
        <taxon>Pseudomonadota</taxon>
        <taxon>Alphaproteobacteria</taxon>
        <taxon>Rhodospirillales</taxon>
        <taxon>Rhodospirillaceae</taxon>
        <taxon>Ferrovibrio</taxon>
    </lineage>
</organism>
<sequence>MSLDLSALIAEARAAKSFDVFLRTVPYFRFLGLTMREDDDGALLCVLPADPKLIGNARLPALHGGVVGALLESAAIVQLIWAAETDAIPKIIDLQVDYLRSARPVETFARATITKHGRRIANVRAEAWQDDPARPVAAAHAHFLLT</sequence>
<dbReference type="Pfam" id="PF03061">
    <property type="entry name" value="4HBT"/>
    <property type="match status" value="1"/>
</dbReference>
<dbReference type="GO" id="GO:0016787">
    <property type="term" value="F:hydrolase activity"/>
    <property type="evidence" value="ECO:0007669"/>
    <property type="project" value="UniProtKB-KW"/>
</dbReference>
<proteinExistence type="predicted"/>
<protein>
    <submittedName>
        <fullName evidence="3">PaaI family thioesterase</fullName>
        <ecNumber evidence="3">3.1.2.-</ecNumber>
    </submittedName>
</protein>
<dbReference type="InterPro" id="IPR006683">
    <property type="entry name" value="Thioestr_dom"/>
</dbReference>
<dbReference type="CDD" id="cd03443">
    <property type="entry name" value="PaaI_thioesterase"/>
    <property type="match status" value="1"/>
</dbReference>
<evidence type="ECO:0000256" key="1">
    <source>
        <dbReference type="ARBA" id="ARBA00022801"/>
    </source>
</evidence>
<feature type="domain" description="Thioesterase" evidence="2">
    <location>
        <begin position="62"/>
        <end position="133"/>
    </location>
</feature>
<dbReference type="InterPro" id="IPR029069">
    <property type="entry name" value="HotDog_dom_sf"/>
</dbReference>
<dbReference type="EMBL" id="JBHRYJ010000001">
    <property type="protein sequence ID" value="MFC3674142.1"/>
    <property type="molecule type" value="Genomic_DNA"/>
</dbReference>
<evidence type="ECO:0000313" key="4">
    <source>
        <dbReference type="Proteomes" id="UP001595711"/>
    </source>
</evidence>
<gene>
    <name evidence="3" type="ORF">ACFOOQ_01225</name>
</gene>
<dbReference type="NCBIfam" id="TIGR00369">
    <property type="entry name" value="unchar_dom_1"/>
    <property type="match status" value="1"/>
</dbReference>
<evidence type="ECO:0000259" key="2">
    <source>
        <dbReference type="Pfam" id="PF03061"/>
    </source>
</evidence>
<keyword evidence="4" id="KW-1185">Reference proteome</keyword>
<dbReference type="Gene3D" id="3.10.129.10">
    <property type="entry name" value="Hotdog Thioesterase"/>
    <property type="match status" value="1"/>
</dbReference>
<dbReference type="Proteomes" id="UP001595711">
    <property type="component" value="Unassembled WGS sequence"/>
</dbReference>
<comment type="caution">
    <text evidence="3">The sequence shown here is derived from an EMBL/GenBank/DDBJ whole genome shotgun (WGS) entry which is preliminary data.</text>
</comment>